<dbReference type="EMBL" id="CP036456">
    <property type="protein sequence ID" value="QBI56752.1"/>
    <property type="molecule type" value="Genomic_DNA"/>
</dbReference>
<dbReference type="RefSeq" id="WP_131102925.1">
    <property type="nucleotide sequence ID" value="NZ_CP036456.1"/>
</dbReference>
<evidence type="ECO:0000313" key="2">
    <source>
        <dbReference type="Proteomes" id="UP000292235"/>
    </source>
</evidence>
<evidence type="ECO:0000313" key="1">
    <source>
        <dbReference type="EMBL" id="QBI56752.1"/>
    </source>
</evidence>
<organism evidence="1 2">
    <name type="scientific">Streptomonospora litoralis</name>
    <dbReference type="NCBI Taxonomy" id="2498135"/>
    <lineage>
        <taxon>Bacteria</taxon>
        <taxon>Bacillati</taxon>
        <taxon>Actinomycetota</taxon>
        <taxon>Actinomycetes</taxon>
        <taxon>Streptosporangiales</taxon>
        <taxon>Nocardiopsidaceae</taxon>
        <taxon>Streptomonospora</taxon>
    </lineage>
</organism>
<gene>
    <name evidence="1" type="ORF">EKD16_25055</name>
</gene>
<name>A0A4V0ZKF0_9ACTN</name>
<protein>
    <submittedName>
        <fullName evidence="1">Inner membrane protein</fullName>
    </submittedName>
</protein>
<dbReference type="Pfam" id="PF04307">
    <property type="entry name" value="YdjM"/>
    <property type="match status" value="1"/>
</dbReference>
<dbReference type="Proteomes" id="UP000292235">
    <property type="component" value="Plasmid phiM2"/>
</dbReference>
<dbReference type="KEGG" id="strr:EKD16_25055"/>
<keyword evidence="1" id="KW-0614">Plasmid</keyword>
<keyword evidence="2" id="KW-1185">Reference proteome</keyword>
<dbReference type="OrthoDB" id="3425909at2"/>
<dbReference type="InterPro" id="IPR007404">
    <property type="entry name" value="YdjM-like"/>
</dbReference>
<accession>A0A4V0ZKF0</accession>
<sequence length="239" mass="24867">MMGRTHAATGLPLGVAVGAAVDGTLPGMVIGAWLCAGAALLPDIDTPVSTAATALGPLTRRVSVGVRACSAAVWWATATKRDTEDERADREHRALTHTVPAAAAAGMLTAAATVWAPTAWLIVWALTVIALRGVLTEAGGRWSTATSAAGLTIVVMVLAPPHPVLVGAAVSAGASAHLAGDALTRQGVPLTWPLTHRGRRWWMWRSPLTIGTDENSRAERALRCACTIFAPFLGAWEMM</sequence>
<reference evidence="1 2" key="1">
    <citation type="submission" date="2019-02" db="EMBL/GenBank/DDBJ databases">
        <authorList>
            <person name="Khodamoradi S."/>
            <person name="Hahnke R.L."/>
            <person name="Kaempfer P."/>
            <person name="Schumann P."/>
            <person name="Rohde M."/>
            <person name="Steinert M."/>
            <person name="Luzhetskyy A."/>
            <person name="Wink J."/>
            <person name="Ruckert C."/>
        </authorList>
    </citation>
    <scope>NUCLEOTIDE SEQUENCE [LARGE SCALE GENOMIC DNA]</scope>
    <source>
        <strain evidence="1 2">M2</strain>
        <plasmid evidence="2">phim2</plasmid>
    </source>
</reference>
<proteinExistence type="predicted"/>
<geneLocation type="plasmid" evidence="2">
    <name>phim2</name>
</geneLocation>
<dbReference type="AlphaFoldDB" id="A0A4V0ZKF0"/>